<feature type="region of interest" description="Disordered" evidence="1">
    <location>
        <begin position="1"/>
        <end position="20"/>
    </location>
</feature>
<reference evidence="2 3" key="1">
    <citation type="journal article" date="2018" name="Nat. Ecol. Evol.">
        <title>Shark genomes provide insights into elasmobranch evolution and the origin of vertebrates.</title>
        <authorList>
            <person name="Hara Y"/>
            <person name="Yamaguchi K"/>
            <person name="Onimaru K"/>
            <person name="Kadota M"/>
            <person name="Koyanagi M"/>
            <person name="Keeley SD"/>
            <person name="Tatsumi K"/>
            <person name="Tanaka K"/>
            <person name="Motone F"/>
            <person name="Kageyama Y"/>
            <person name="Nozu R"/>
            <person name="Adachi N"/>
            <person name="Nishimura O"/>
            <person name="Nakagawa R"/>
            <person name="Tanegashima C"/>
            <person name="Kiyatake I"/>
            <person name="Matsumoto R"/>
            <person name="Murakumo K"/>
            <person name="Nishida K"/>
            <person name="Terakita A"/>
            <person name="Kuratani S"/>
            <person name="Sato K"/>
            <person name="Hyodo S Kuraku.S."/>
        </authorList>
    </citation>
    <scope>NUCLEOTIDE SEQUENCE [LARGE SCALE GENOMIC DNA]</scope>
</reference>
<evidence type="ECO:0000256" key="1">
    <source>
        <dbReference type="SAM" id="MobiDB-lite"/>
    </source>
</evidence>
<comment type="caution">
    <text evidence="2">The sequence shown here is derived from an EMBL/GenBank/DDBJ whole genome shotgun (WGS) entry which is preliminary data.</text>
</comment>
<name>A0A401U3N5_CHIPU</name>
<evidence type="ECO:0000313" key="3">
    <source>
        <dbReference type="Proteomes" id="UP000287033"/>
    </source>
</evidence>
<protein>
    <submittedName>
        <fullName evidence="2">Uncharacterized protein</fullName>
    </submittedName>
</protein>
<feature type="compositionally biased region" description="Basic and acidic residues" evidence="1">
    <location>
        <begin position="1"/>
        <end position="15"/>
    </location>
</feature>
<dbReference type="EMBL" id="BEZZ01275219">
    <property type="protein sequence ID" value="GCC49502.1"/>
    <property type="molecule type" value="Genomic_DNA"/>
</dbReference>
<gene>
    <name evidence="2" type="ORF">chiPu_0033896</name>
</gene>
<organism evidence="2 3">
    <name type="scientific">Chiloscyllium punctatum</name>
    <name type="common">Brownbanded bambooshark</name>
    <name type="synonym">Hemiscyllium punctatum</name>
    <dbReference type="NCBI Taxonomy" id="137246"/>
    <lineage>
        <taxon>Eukaryota</taxon>
        <taxon>Metazoa</taxon>
        <taxon>Chordata</taxon>
        <taxon>Craniata</taxon>
        <taxon>Vertebrata</taxon>
        <taxon>Chondrichthyes</taxon>
        <taxon>Elasmobranchii</taxon>
        <taxon>Galeomorphii</taxon>
        <taxon>Galeoidea</taxon>
        <taxon>Orectolobiformes</taxon>
        <taxon>Hemiscylliidae</taxon>
        <taxon>Chiloscyllium</taxon>
    </lineage>
</organism>
<feature type="non-terminal residue" evidence="2">
    <location>
        <position position="45"/>
    </location>
</feature>
<evidence type="ECO:0000313" key="2">
    <source>
        <dbReference type="EMBL" id="GCC49502.1"/>
    </source>
</evidence>
<sequence>MLQEIEGRIQTDRRLCPPAPVEDAPLVDIADIALPSPPGYKPGDK</sequence>
<dbReference type="AlphaFoldDB" id="A0A401U3N5"/>
<dbReference type="STRING" id="137246.A0A401U3N5"/>
<accession>A0A401U3N5</accession>
<proteinExistence type="predicted"/>
<dbReference type="Proteomes" id="UP000287033">
    <property type="component" value="Unassembled WGS sequence"/>
</dbReference>
<keyword evidence="3" id="KW-1185">Reference proteome</keyword>